<dbReference type="Proteomes" id="UP000295124">
    <property type="component" value="Unassembled WGS sequence"/>
</dbReference>
<evidence type="ECO:0000259" key="1">
    <source>
        <dbReference type="Pfam" id="PF01494"/>
    </source>
</evidence>
<comment type="caution">
    <text evidence="2">The sequence shown here is derived from an EMBL/GenBank/DDBJ whole genome shotgun (WGS) entry which is preliminary data.</text>
</comment>
<organism evidence="2 3">
    <name type="scientific">Kribbella antibiotica</name>
    <dbReference type="NCBI Taxonomy" id="190195"/>
    <lineage>
        <taxon>Bacteria</taxon>
        <taxon>Bacillati</taxon>
        <taxon>Actinomycetota</taxon>
        <taxon>Actinomycetes</taxon>
        <taxon>Propionibacteriales</taxon>
        <taxon>Kribbellaceae</taxon>
        <taxon>Kribbella</taxon>
    </lineage>
</organism>
<protein>
    <submittedName>
        <fullName evidence="2">NAD(P)/FAD-dependent oxidoreductase</fullName>
    </submittedName>
</protein>
<accession>A0A4R4ZR95</accession>
<dbReference type="SUPFAM" id="SSF51905">
    <property type="entry name" value="FAD/NAD(P)-binding domain"/>
    <property type="match status" value="1"/>
</dbReference>
<dbReference type="PANTHER" id="PTHR42685:SF22">
    <property type="entry name" value="CONDITIONED MEDIUM FACTOR RECEPTOR 1"/>
    <property type="match status" value="1"/>
</dbReference>
<keyword evidence="3" id="KW-1185">Reference proteome</keyword>
<gene>
    <name evidence="2" type="ORF">E1263_07920</name>
</gene>
<reference evidence="2 3" key="1">
    <citation type="submission" date="2019-03" db="EMBL/GenBank/DDBJ databases">
        <title>Draft genome sequences of novel Actinobacteria.</title>
        <authorList>
            <person name="Sahin N."/>
            <person name="Ay H."/>
            <person name="Saygin H."/>
        </authorList>
    </citation>
    <scope>NUCLEOTIDE SEQUENCE [LARGE SCALE GENOMIC DNA]</scope>
    <source>
        <strain evidence="2 3">JCM 13523</strain>
    </source>
</reference>
<proteinExistence type="predicted"/>
<name>A0A4R4ZR95_9ACTN</name>
<dbReference type="EMBL" id="SMKX01000016">
    <property type="protein sequence ID" value="TDD61275.1"/>
    <property type="molecule type" value="Genomic_DNA"/>
</dbReference>
<dbReference type="AlphaFoldDB" id="A0A4R4ZR95"/>
<dbReference type="InterPro" id="IPR036188">
    <property type="entry name" value="FAD/NAD-bd_sf"/>
</dbReference>
<dbReference type="GO" id="GO:0071949">
    <property type="term" value="F:FAD binding"/>
    <property type="evidence" value="ECO:0007669"/>
    <property type="project" value="InterPro"/>
</dbReference>
<sequence>MYDIIVVGGRCAGASVALLAARAGLSVLVLERAAMPSDTVSTHLVHQPGAALLADWGVLDAVAASGCPPILRSGYRVGDIRLEGSARPFKGQQAAYAPRRNVLDGVLVDAAIAAGVEYRDQATVTGLLTEDGRVHGVRFRTPKGGVQTEECRLLVGADGMRSSVARFTGAAMASEDPTLTCVYYSYWAGLHDRFELFEAPGRFAGLVPTHDGRSVVSVYFPQSEFETVRRDSRRIYVENVAQLVPELADATVDDERFGKLYAIGDQRNFFRQGHGAGWVLIGDAWHHKDSITARGISDAFLQSDLFASTVLPKLPDPVELDAALATYDVLRGQELVESYRNTLSVAKLDLQEERLRLLRHVAADPALVQDYFTVVSGGLPVGEFYSAELLAEALN</sequence>
<dbReference type="PRINTS" id="PR00420">
    <property type="entry name" value="RNGMNOXGNASE"/>
</dbReference>
<dbReference type="InterPro" id="IPR050407">
    <property type="entry name" value="Geranylgeranyl_reductase"/>
</dbReference>
<dbReference type="InterPro" id="IPR002938">
    <property type="entry name" value="FAD-bd"/>
</dbReference>
<evidence type="ECO:0000313" key="2">
    <source>
        <dbReference type="EMBL" id="TDD61275.1"/>
    </source>
</evidence>
<dbReference type="Gene3D" id="3.50.50.60">
    <property type="entry name" value="FAD/NAD(P)-binding domain"/>
    <property type="match status" value="1"/>
</dbReference>
<evidence type="ECO:0000313" key="3">
    <source>
        <dbReference type="Proteomes" id="UP000295124"/>
    </source>
</evidence>
<dbReference type="PANTHER" id="PTHR42685">
    <property type="entry name" value="GERANYLGERANYL DIPHOSPHATE REDUCTASE"/>
    <property type="match status" value="1"/>
</dbReference>
<dbReference type="RefSeq" id="WP_132166526.1">
    <property type="nucleotide sequence ID" value="NZ_SMKX01000016.1"/>
</dbReference>
<dbReference type="OrthoDB" id="103324at2"/>
<dbReference type="Pfam" id="PF01494">
    <property type="entry name" value="FAD_binding_3"/>
    <property type="match status" value="1"/>
</dbReference>
<feature type="domain" description="FAD-binding" evidence="1">
    <location>
        <begin position="2"/>
        <end position="296"/>
    </location>
</feature>